<proteinExistence type="predicted"/>
<reference evidence="1 2" key="1">
    <citation type="journal article" date="2015" name="Genome Biol.">
        <title>Comparative genomics of Steinernema reveals deeply conserved gene regulatory networks.</title>
        <authorList>
            <person name="Dillman A.R."/>
            <person name="Macchietto M."/>
            <person name="Porter C.F."/>
            <person name="Rogers A."/>
            <person name="Williams B."/>
            <person name="Antoshechkin I."/>
            <person name="Lee M.M."/>
            <person name="Goodwin Z."/>
            <person name="Lu X."/>
            <person name="Lewis E.E."/>
            <person name="Goodrich-Blair H."/>
            <person name="Stock S.P."/>
            <person name="Adams B.J."/>
            <person name="Sternberg P.W."/>
            <person name="Mortazavi A."/>
        </authorList>
    </citation>
    <scope>NUCLEOTIDE SEQUENCE [LARGE SCALE GENOMIC DNA]</scope>
    <source>
        <strain evidence="1 2">ALL</strain>
    </source>
</reference>
<accession>A0A4U8UNJ1</accession>
<evidence type="ECO:0000313" key="1">
    <source>
        <dbReference type="EMBL" id="TMS34461.1"/>
    </source>
</evidence>
<comment type="caution">
    <text evidence="1">The sequence shown here is derived from an EMBL/GenBank/DDBJ whole genome shotgun (WGS) entry which is preliminary data.</text>
</comment>
<dbReference type="EMBL" id="CM016762">
    <property type="protein sequence ID" value="TMS34461.1"/>
    <property type="molecule type" value="Genomic_DNA"/>
</dbReference>
<organism evidence="1 2">
    <name type="scientific">Steinernema carpocapsae</name>
    <name type="common">Entomopathogenic nematode</name>
    <dbReference type="NCBI Taxonomy" id="34508"/>
    <lineage>
        <taxon>Eukaryota</taxon>
        <taxon>Metazoa</taxon>
        <taxon>Ecdysozoa</taxon>
        <taxon>Nematoda</taxon>
        <taxon>Chromadorea</taxon>
        <taxon>Rhabditida</taxon>
        <taxon>Tylenchina</taxon>
        <taxon>Panagrolaimomorpha</taxon>
        <taxon>Strongyloidoidea</taxon>
        <taxon>Steinernematidae</taxon>
        <taxon>Steinernema</taxon>
    </lineage>
</organism>
<dbReference type="EMBL" id="AZBU02000001">
    <property type="protein sequence ID" value="TMS34461.1"/>
    <property type="molecule type" value="Genomic_DNA"/>
</dbReference>
<keyword evidence="2" id="KW-1185">Reference proteome</keyword>
<reference evidence="1 2" key="2">
    <citation type="journal article" date="2019" name="G3 (Bethesda)">
        <title>Hybrid Assembly of the Genome of the Entomopathogenic Nematode Steinernema carpocapsae Identifies the X-Chromosome.</title>
        <authorList>
            <person name="Serra L."/>
            <person name="Macchietto M."/>
            <person name="Macias-Munoz A."/>
            <person name="McGill C.J."/>
            <person name="Rodriguez I.M."/>
            <person name="Rodriguez B."/>
            <person name="Murad R."/>
            <person name="Mortazavi A."/>
        </authorList>
    </citation>
    <scope>NUCLEOTIDE SEQUENCE [LARGE SCALE GENOMIC DNA]</scope>
    <source>
        <strain evidence="1 2">ALL</strain>
    </source>
</reference>
<sequence>MLRLLHLKSFKNSVHRRDLRDSPGAVRILTLRTRIIRTVKLRCDLQLGRANASRPSFLPYSILGNSSEPSLSFSSQSPTLFIVDYYCCCRVVATLLLKNVVCLLKLLFIFPPRRPCNYVCYVVFMFLYVHFPLPVNSRKTARLPVFSHFCNLSPTALRPHFMQYPCNLSSIDCCSQKCKFYSEINPLPPSVNTSPFL</sequence>
<name>A0A4U8UNJ1_STECR</name>
<dbReference type="AlphaFoldDB" id="A0A4U8UNJ1"/>
<evidence type="ECO:0000313" key="2">
    <source>
        <dbReference type="Proteomes" id="UP000298663"/>
    </source>
</evidence>
<dbReference type="Proteomes" id="UP000298663">
    <property type="component" value="Chromosome X"/>
</dbReference>
<gene>
    <name evidence="1" type="ORF">L596_002047</name>
</gene>
<protein>
    <submittedName>
        <fullName evidence="1">Uncharacterized protein</fullName>
    </submittedName>
</protein>